<organism evidence="1 2">
    <name type="scientific">Viridibacillus soli</name>
    <dbReference type="NCBI Taxonomy" id="2798301"/>
    <lineage>
        <taxon>Bacteria</taxon>
        <taxon>Bacillati</taxon>
        <taxon>Bacillota</taxon>
        <taxon>Bacilli</taxon>
        <taxon>Bacillales</taxon>
        <taxon>Caryophanaceae</taxon>
        <taxon>Viridibacillus</taxon>
    </lineage>
</organism>
<dbReference type="Gene3D" id="3.40.50.1240">
    <property type="entry name" value="Phosphoglycerate mutase-like"/>
    <property type="match status" value="1"/>
</dbReference>
<proteinExistence type="predicted"/>
<dbReference type="Pfam" id="PF00300">
    <property type="entry name" value="His_Phos_1"/>
    <property type="match status" value="1"/>
</dbReference>
<evidence type="ECO:0000313" key="2">
    <source>
        <dbReference type="Proteomes" id="UP000618943"/>
    </source>
</evidence>
<sequence length="186" mass="20417">MKPKGDKLLTSPILTLLRNGGYNLYARHGEATIGEDQANMNFQDCSTQRNLSEEGKRQAMTYGEALRSLYIPIYYPVLASPFCRTRETAELAFGKENVQVDPFWLETYNLSSNSSAAEQQRILNNLKSALEIPPPAGSNKVIIAHSFPKGIGLGAIPYMGTVIVKPRGVGLGFEIIGQVSLNELQV</sequence>
<comment type="caution">
    <text evidence="1">The sequence shown here is derived from an EMBL/GenBank/DDBJ whole genome shotgun (WGS) entry which is preliminary data.</text>
</comment>
<dbReference type="SUPFAM" id="SSF53254">
    <property type="entry name" value="Phosphoglycerate mutase-like"/>
    <property type="match status" value="1"/>
</dbReference>
<evidence type="ECO:0000313" key="1">
    <source>
        <dbReference type="EMBL" id="MBK3495197.1"/>
    </source>
</evidence>
<dbReference type="Proteomes" id="UP000618943">
    <property type="component" value="Unassembled WGS sequence"/>
</dbReference>
<dbReference type="InterPro" id="IPR029033">
    <property type="entry name" value="His_PPase_superfam"/>
</dbReference>
<dbReference type="InterPro" id="IPR013078">
    <property type="entry name" value="His_Pase_superF_clade-1"/>
</dbReference>
<dbReference type="CDD" id="cd07040">
    <property type="entry name" value="HP"/>
    <property type="match status" value="1"/>
</dbReference>
<gene>
    <name evidence="1" type="ORF">JFL43_10090</name>
</gene>
<dbReference type="EMBL" id="JAEOAH010000011">
    <property type="protein sequence ID" value="MBK3495197.1"/>
    <property type="molecule type" value="Genomic_DNA"/>
</dbReference>
<accession>A0ABS1H708</accession>
<reference evidence="1 2" key="1">
    <citation type="submission" date="2020-12" db="EMBL/GenBank/DDBJ databases">
        <title>YIM B01967 draft genome.</title>
        <authorList>
            <person name="Yan X."/>
        </authorList>
    </citation>
    <scope>NUCLEOTIDE SEQUENCE [LARGE SCALE GENOMIC DNA]</scope>
    <source>
        <strain evidence="1 2">YIM B01967</strain>
    </source>
</reference>
<keyword evidence="2" id="KW-1185">Reference proteome</keyword>
<protein>
    <submittedName>
        <fullName evidence="1">Histidine phosphatase family protein</fullName>
    </submittedName>
</protein>
<name>A0ABS1H708_9BACL</name>